<evidence type="ECO:0000256" key="3">
    <source>
        <dbReference type="ARBA" id="ARBA00023242"/>
    </source>
</evidence>
<evidence type="ECO:0000256" key="2">
    <source>
        <dbReference type="ARBA" id="ARBA00022884"/>
    </source>
</evidence>
<dbReference type="PROSITE" id="PS50102">
    <property type="entry name" value="RRM"/>
    <property type="match status" value="1"/>
</dbReference>
<dbReference type="InterPro" id="IPR035979">
    <property type="entry name" value="RBD_domain_sf"/>
</dbReference>
<dbReference type="PROSITE" id="PS50961">
    <property type="entry name" value="HTH_LA"/>
    <property type="match status" value="1"/>
</dbReference>
<dbReference type="OrthoDB" id="439993at2759"/>
<dbReference type="InterPro" id="IPR012677">
    <property type="entry name" value="Nucleotide-bd_a/b_plait_sf"/>
</dbReference>
<keyword evidence="9" id="KW-1185">Reference proteome</keyword>
<feature type="region of interest" description="Disordered" evidence="5">
    <location>
        <begin position="322"/>
        <end position="350"/>
    </location>
</feature>
<dbReference type="InterPro" id="IPR036390">
    <property type="entry name" value="WH_DNA-bd_sf"/>
</dbReference>
<dbReference type="InterPro" id="IPR006630">
    <property type="entry name" value="La_HTH"/>
</dbReference>
<dbReference type="EMBL" id="SDIL01000005">
    <property type="protein sequence ID" value="RXK41831.1"/>
    <property type="molecule type" value="Genomic_DNA"/>
</dbReference>
<keyword evidence="3" id="KW-0539">Nucleus</keyword>
<protein>
    <recommendedName>
        <fullName evidence="10">Lupus La protein</fullName>
    </recommendedName>
</protein>
<comment type="caution">
    <text evidence="8">The sequence shown here is derived from an EMBL/GenBank/DDBJ whole genome shotgun (WGS) entry which is preliminary data.</text>
</comment>
<evidence type="ECO:0000259" key="7">
    <source>
        <dbReference type="PROSITE" id="PS50961"/>
    </source>
</evidence>
<dbReference type="AlphaFoldDB" id="A0A4Q1BUM3"/>
<feature type="region of interest" description="Disordered" evidence="5">
    <location>
        <begin position="481"/>
        <end position="548"/>
    </location>
</feature>
<dbReference type="SMART" id="SM00715">
    <property type="entry name" value="LA"/>
    <property type="match status" value="1"/>
</dbReference>
<comment type="subcellular location">
    <subcellularLocation>
        <location evidence="1">Nucleus</location>
    </subcellularLocation>
</comment>
<feature type="compositionally biased region" description="Basic and acidic residues" evidence="5">
    <location>
        <begin position="483"/>
        <end position="493"/>
    </location>
</feature>
<reference evidence="8 9" key="1">
    <citation type="submission" date="2016-06" db="EMBL/GenBank/DDBJ databases">
        <title>Evolution of pathogenesis and genome organization in the Tremellales.</title>
        <authorList>
            <person name="Cuomo C."/>
            <person name="Litvintseva A."/>
            <person name="Heitman J."/>
            <person name="Chen Y."/>
            <person name="Sun S."/>
            <person name="Springer D."/>
            <person name="Dromer F."/>
            <person name="Young S."/>
            <person name="Zeng Q."/>
            <person name="Chapman S."/>
            <person name="Gujja S."/>
            <person name="Saif S."/>
            <person name="Birren B."/>
        </authorList>
    </citation>
    <scope>NUCLEOTIDE SEQUENCE [LARGE SCALE GENOMIC DNA]</scope>
    <source>
        <strain evidence="8 9">ATCC 28783</strain>
    </source>
</reference>
<dbReference type="STRING" id="5217.A0A4Q1BUM3"/>
<dbReference type="SUPFAM" id="SSF46785">
    <property type="entry name" value="Winged helix' DNA-binding domain"/>
    <property type="match status" value="1"/>
</dbReference>
<dbReference type="InterPro" id="IPR036388">
    <property type="entry name" value="WH-like_DNA-bd_sf"/>
</dbReference>
<evidence type="ECO:0000256" key="1">
    <source>
        <dbReference type="ARBA" id="ARBA00004123"/>
    </source>
</evidence>
<evidence type="ECO:0000256" key="5">
    <source>
        <dbReference type="SAM" id="MobiDB-lite"/>
    </source>
</evidence>
<feature type="domain" description="RRM" evidence="6">
    <location>
        <begin position="161"/>
        <end position="259"/>
    </location>
</feature>
<dbReference type="GO" id="GO:1990904">
    <property type="term" value="C:ribonucleoprotein complex"/>
    <property type="evidence" value="ECO:0007669"/>
    <property type="project" value="InterPro"/>
</dbReference>
<name>A0A4Q1BUM3_TREME</name>
<feature type="compositionally biased region" description="Basic and acidic residues" evidence="5">
    <location>
        <begin position="520"/>
        <end position="529"/>
    </location>
</feature>
<dbReference type="SUPFAM" id="SSF54928">
    <property type="entry name" value="RNA-binding domain, RBD"/>
    <property type="match status" value="1"/>
</dbReference>
<proteinExistence type="predicted"/>
<evidence type="ECO:0000259" key="6">
    <source>
        <dbReference type="PROSITE" id="PS50102"/>
    </source>
</evidence>
<evidence type="ECO:0000313" key="9">
    <source>
        <dbReference type="Proteomes" id="UP000289152"/>
    </source>
</evidence>
<dbReference type="GO" id="GO:0003729">
    <property type="term" value="F:mRNA binding"/>
    <property type="evidence" value="ECO:0007669"/>
    <property type="project" value="TreeGrafter"/>
</dbReference>
<feature type="compositionally biased region" description="Basic and acidic residues" evidence="5">
    <location>
        <begin position="1"/>
        <end position="20"/>
    </location>
</feature>
<evidence type="ECO:0008006" key="10">
    <source>
        <dbReference type="Google" id="ProtNLM"/>
    </source>
</evidence>
<evidence type="ECO:0000256" key="4">
    <source>
        <dbReference type="PROSITE-ProRule" id="PRU00332"/>
    </source>
</evidence>
<keyword evidence="2 4" id="KW-0694">RNA-binding</keyword>
<evidence type="ECO:0000313" key="8">
    <source>
        <dbReference type="EMBL" id="RXK41831.1"/>
    </source>
</evidence>
<dbReference type="Gene3D" id="1.10.10.10">
    <property type="entry name" value="Winged helix-like DNA-binding domain superfamily/Winged helix DNA-binding domain"/>
    <property type="match status" value="1"/>
</dbReference>
<feature type="region of interest" description="Disordered" evidence="5">
    <location>
        <begin position="1"/>
        <end position="55"/>
    </location>
</feature>
<dbReference type="Pfam" id="PF05383">
    <property type="entry name" value="La"/>
    <property type="match status" value="1"/>
</dbReference>
<feature type="compositionally biased region" description="Basic residues" evidence="5">
    <location>
        <begin position="494"/>
        <end position="512"/>
    </location>
</feature>
<gene>
    <name evidence="8" type="ORF">M231_00830</name>
</gene>
<dbReference type="Gene3D" id="3.30.70.330">
    <property type="match status" value="1"/>
</dbReference>
<dbReference type="PANTHER" id="PTHR22792">
    <property type="entry name" value="LUPUS LA PROTEIN-RELATED"/>
    <property type="match status" value="1"/>
</dbReference>
<sequence>MVDAPVDVKVEPEIIPKEEPGLSTESTATAEASSATSFTDEKKTDIGPPPTVEGKSSEEVQTLLFKAAKQVYFYFSDSNLPVDKFFFSLTMCNSEGWVPIKTIISFKRMRDYLPYGVPFVAYALRQAAAREGKAPLIAVSEDGENVRRKAPLEPVSSGFTRSAYIKGFGEGDTDENTQEKIEEYCEQFGAINAVRKRREDVGDAPGGKGKGKFKGSVFVEFTYKADLEAFLNKESLPKFLPDGPDMLSGMSIDLDSLPREAYTKMKAKEKGIPESEIHTNRKQGKSNGGGKFNAFRELEKMKKGESPNLAKIREGTAVVGSPLVAGADGKGAKKRGREEDDQSELPAKAVKQEPRTYTITYNGVELECDLATGTVIDTDKITFKNNSSIKFPSGGEGADWKKLKVRCQNGIPEPFLAYPPGAKGGTVAKKSGDVITEDELKRLNDAKLPFGDITVEFTYMTEDEQRAFWTTRVAFASGAAARRIREEDQSRGSHREHRGGRGGRGGRGRGGRGGRGGNRGGRDRGDRSGGDATGASQLPPVVKAAAET</sequence>
<dbReference type="Proteomes" id="UP000289152">
    <property type="component" value="Unassembled WGS sequence"/>
</dbReference>
<feature type="compositionally biased region" description="Low complexity" evidence="5">
    <location>
        <begin position="23"/>
        <end position="37"/>
    </location>
</feature>
<feature type="domain" description="HTH La-type RNA-binding" evidence="7">
    <location>
        <begin position="57"/>
        <end position="157"/>
    </location>
</feature>
<accession>A0A4Q1BUM3</accession>
<feature type="compositionally biased region" description="Basic and acidic residues" evidence="5">
    <location>
        <begin position="267"/>
        <end position="279"/>
    </location>
</feature>
<dbReference type="InParanoid" id="A0A4Q1BUM3"/>
<feature type="region of interest" description="Disordered" evidence="5">
    <location>
        <begin position="267"/>
        <end position="292"/>
    </location>
</feature>
<dbReference type="GO" id="GO:0006396">
    <property type="term" value="P:RNA processing"/>
    <property type="evidence" value="ECO:0007669"/>
    <property type="project" value="InterPro"/>
</dbReference>
<dbReference type="PRINTS" id="PR00302">
    <property type="entry name" value="LUPUSLA"/>
</dbReference>
<dbReference type="InterPro" id="IPR045180">
    <property type="entry name" value="La_dom_prot"/>
</dbReference>
<organism evidence="8 9">
    <name type="scientific">Tremella mesenterica</name>
    <name type="common">Jelly fungus</name>
    <dbReference type="NCBI Taxonomy" id="5217"/>
    <lineage>
        <taxon>Eukaryota</taxon>
        <taxon>Fungi</taxon>
        <taxon>Dikarya</taxon>
        <taxon>Basidiomycota</taxon>
        <taxon>Agaricomycotina</taxon>
        <taxon>Tremellomycetes</taxon>
        <taxon>Tremellales</taxon>
        <taxon>Tremellaceae</taxon>
        <taxon>Tremella</taxon>
    </lineage>
</organism>
<dbReference type="InterPro" id="IPR000504">
    <property type="entry name" value="RRM_dom"/>
</dbReference>
<dbReference type="PANTHER" id="PTHR22792:SF140">
    <property type="entry name" value="ACHILLES, ISOFORM A"/>
    <property type="match status" value="1"/>
</dbReference>
<dbReference type="InterPro" id="IPR002344">
    <property type="entry name" value="Lupus_La"/>
</dbReference>
<dbReference type="VEuPathDB" id="FungiDB:TREMEDRAFT_37957"/>
<dbReference type="GO" id="GO:0005634">
    <property type="term" value="C:nucleus"/>
    <property type="evidence" value="ECO:0007669"/>
    <property type="project" value="UniProtKB-SubCell"/>
</dbReference>